<keyword evidence="2" id="KW-1185">Reference proteome</keyword>
<protein>
    <submittedName>
        <fullName evidence="1">Uncharacterized protein</fullName>
    </submittedName>
</protein>
<accession>A0ABT1G3N0</accession>
<dbReference type="RefSeq" id="WP_253577270.1">
    <property type="nucleotide sequence ID" value="NZ_JAMFTQ010000004.1"/>
</dbReference>
<evidence type="ECO:0000313" key="1">
    <source>
        <dbReference type="EMBL" id="MCP1387618.1"/>
    </source>
</evidence>
<gene>
    <name evidence="1" type="ORF">M5J20_05375</name>
</gene>
<organism evidence="1 2">
    <name type="scientific">Corynebacterium stercoris</name>
    <dbReference type="NCBI Taxonomy" id="2943490"/>
    <lineage>
        <taxon>Bacteria</taxon>
        <taxon>Bacillati</taxon>
        <taxon>Actinomycetota</taxon>
        <taxon>Actinomycetes</taxon>
        <taxon>Mycobacteriales</taxon>
        <taxon>Corynebacteriaceae</taxon>
        <taxon>Corynebacterium</taxon>
    </lineage>
</organism>
<name>A0ABT1G3N0_9CORY</name>
<evidence type="ECO:0000313" key="2">
    <source>
        <dbReference type="Proteomes" id="UP001204000"/>
    </source>
</evidence>
<reference evidence="1" key="1">
    <citation type="submission" date="2022-05" db="EMBL/GenBank/DDBJ databases">
        <title>Corynebacterium sp. TA-R-1 sp. nov., isolated from human feces.</title>
        <authorList>
            <person name="Shamsuzzaman M."/>
            <person name="Dahal R.H."/>
        </authorList>
    </citation>
    <scope>NUCLEOTIDE SEQUENCE</scope>
    <source>
        <strain evidence="1">TA-R-1</strain>
    </source>
</reference>
<dbReference type="EMBL" id="JAMFTQ010000004">
    <property type="protein sequence ID" value="MCP1387618.1"/>
    <property type="molecule type" value="Genomic_DNA"/>
</dbReference>
<sequence>MRLIHCACGTSDILPGAEHYALPAVPTRKDLRFLDDAAREALPADPTPSLAEIQAAPDVAHLGEPQFAPQQPDEALRVIVSGTDAALGAILTRLMRADTMWVEVAYIPSDPTSPAAVCWGLSSLNDVHSFALEAPVTPAACIRTDTGDVVAGSASIHRFGGREEFVGEIVVDSETLVFRDGSAPSARFHGQFGARLVPTMDAPGIACAPLTTPLISEGSPSRRSPAQLEWLASTPGLGWITRGKSVPAGQTDGSRVLSGRAVQTGGEQIAVRIDDQEKPRPVSRATFYRHLRDIQSVRNAQF</sequence>
<dbReference type="Proteomes" id="UP001204000">
    <property type="component" value="Unassembled WGS sequence"/>
</dbReference>
<proteinExistence type="predicted"/>
<comment type="caution">
    <text evidence="1">The sequence shown here is derived from an EMBL/GenBank/DDBJ whole genome shotgun (WGS) entry which is preliminary data.</text>
</comment>